<proteinExistence type="predicted"/>
<dbReference type="WBParaSite" id="maker-uti_cns_0046175-snap-gene-0.14-mRNA-1">
    <property type="protein sequence ID" value="maker-uti_cns_0046175-snap-gene-0.14-mRNA-1"/>
    <property type="gene ID" value="maker-uti_cns_0046175-snap-gene-0.14"/>
</dbReference>
<dbReference type="AlphaFoldDB" id="A0A1I8J801"/>
<evidence type="ECO:0000313" key="1">
    <source>
        <dbReference type="Proteomes" id="UP000095280"/>
    </source>
</evidence>
<keyword evidence="1" id="KW-1185">Reference proteome</keyword>
<protein>
    <submittedName>
        <fullName evidence="2">Secreted protein</fullName>
    </submittedName>
</protein>
<reference evidence="2" key="1">
    <citation type="submission" date="2016-11" db="UniProtKB">
        <authorList>
            <consortium name="WormBaseParasite"/>
        </authorList>
    </citation>
    <scope>IDENTIFICATION</scope>
</reference>
<accession>A0A1I8J801</accession>
<evidence type="ECO:0000313" key="2">
    <source>
        <dbReference type="WBParaSite" id="maker-uti_cns_0046175-snap-gene-0.14-mRNA-1"/>
    </source>
</evidence>
<name>A0A1I8J801_9PLAT</name>
<organism evidence="1 2">
    <name type="scientific">Macrostomum lignano</name>
    <dbReference type="NCBI Taxonomy" id="282301"/>
    <lineage>
        <taxon>Eukaryota</taxon>
        <taxon>Metazoa</taxon>
        <taxon>Spiralia</taxon>
        <taxon>Lophotrochozoa</taxon>
        <taxon>Platyhelminthes</taxon>
        <taxon>Rhabditophora</taxon>
        <taxon>Macrostomorpha</taxon>
        <taxon>Macrostomida</taxon>
        <taxon>Macrostomidae</taxon>
        <taxon>Macrostomum</taxon>
    </lineage>
</organism>
<dbReference type="Proteomes" id="UP000095280">
    <property type="component" value="Unplaced"/>
</dbReference>
<sequence>MTSSAPVSLAAVAGCLLLLLAAIASAASAESPLWQPARWDNFQSIDSERAAAEPVVAELRSERRSGHWPFPMRLRRVAQATRLRRLAAELRAAIDAADTIDEDAEADVEEPAAGGPRIDQPGSYRRRLSKRCRIGRLSCPIG</sequence>